<evidence type="ECO:0000256" key="1">
    <source>
        <dbReference type="ARBA" id="ARBA00004141"/>
    </source>
</evidence>
<keyword evidence="6" id="KW-1185">Reference proteome</keyword>
<feature type="transmembrane region" description="Helical" evidence="3">
    <location>
        <begin position="77"/>
        <end position="99"/>
    </location>
</feature>
<dbReference type="PANTHER" id="PTHR11360:SF284">
    <property type="entry name" value="EG:103B4.3 PROTEIN-RELATED"/>
    <property type="match status" value="1"/>
</dbReference>
<dbReference type="InterPro" id="IPR020846">
    <property type="entry name" value="MFS_dom"/>
</dbReference>
<dbReference type="InterPro" id="IPR036259">
    <property type="entry name" value="MFS_trans_sf"/>
</dbReference>
<keyword evidence="3" id="KW-1133">Transmembrane helix</keyword>
<comment type="subcellular location">
    <subcellularLocation>
        <location evidence="1">Membrane</location>
        <topology evidence="1">Multi-pass membrane protein</topology>
    </subcellularLocation>
</comment>
<dbReference type="PROSITE" id="PS50850">
    <property type="entry name" value="MFS"/>
    <property type="match status" value="1"/>
</dbReference>
<feature type="transmembrane region" description="Helical" evidence="3">
    <location>
        <begin position="141"/>
        <end position="161"/>
    </location>
</feature>
<dbReference type="SUPFAM" id="SSF103473">
    <property type="entry name" value="MFS general substrate transporter"/>
    <property type="match status" value="1"/>
</dbReference>
<feature type="transmembrane region" description="Helical" evidence="3">
    <location>
        <begin position="201"/>
        <end position="226"/>
    </location>
</feature>
<keyword evidence="3" id="KW-0472">Membrane</keyword>
<dbReference type="Gene3D" id="1.20.1250.20">
    <property type="entry name" value="MFS general substrate transporter like domains"/>
    <property type="match status" value="1"/>
</dbReference>
<accession>A0AAD5KBC5</accession>
<feature type="transmembrane region" description="Helical" evidence="3">
    <location>
        <begin position="111"/>
        <end position="129"/>
    </location>
</feature>
<dbReference type="AlphaFoldDB" id="A0AAD5KBC5"/>
<dbReference type="EMBL" id="JAIXMP010000002">
    <property type="protein sequence ID" value="KAI9276999.1"/>
    <property type="molecule type" value="Genomic_DNA"/>
</dbReference>
<dbReference type="PANTHER" id="PTHR11360">
    <property type="entry name" value="MONOCARBOXYLATE TRANSPORTER"/>
    <property type="match status" value="1"/>
</dbReference>
<protein>
    <submittedName>
        <fullName evidence="5">Major facilitator superfamily domain-containing protein</fullName>
    </submittedName>
</protein>
<keyword evidence="3" id="KW-0812">Transmembrane</keyword>
<dbReference type="InterPro" id="IPR011701">
    <property type="entry name" value="MFS"/>
</dbReference>
<evidence type="ECO:0000313" key="5">
    <source>
        <dbReference type="EMBL" id="KAI9276999.1"/>
    </source>
</evidence>
<evidence type="ECO:0000256" key="3">
    <source>
        <dbReference type="SAM" id="Phobius"/>
    </source>
</evidence>
<name>A0AAD5KBC5_9FUNG</name>
<gene>
    <name evidence="5" type="ORF">BDA99DRAFT_584368</name>
</gene>
<reference evidence="5" key="2">
    <citation type="submission" date="2023-02" db="EMBL/GenBank/DDBJ databases">
        <authorList>
            <consortium name="DOE Joint Genome Institute"/>
            <person name="Mondo S.J."/>
            <person name="Chang Y."/>
            <person name="Wang Y."/>
            <person name="Ahrendt S."/>
            <person name="Andreopoulos W."/>
            <person name="Barry K."/>
            <person name="Beard J."/>
            <person name="Benny G.L."/>
            <person name="Blankenship S."/>
            <person name="Bonito G."/>
            <person name="Cuomo C."/>
            <person name="Desiro A."/>
            <person name="Gervers K.A."/>
            <person name="Hundley H."/>
            <person name="Kuo A."/>
            <person name="LaButti K."/>
            <person name="Lang B.F."/>
            <person name="Lipzen A."/>
            <person name="O'Donnell K."/>
            <person name="Pangilinan J."/>
            <person name="Reynolds N."/>
            <person name="Sandor L."/>
            <person name="Smith M.W."/>
            <person name="Tsang A."/>
            <person name="Grigoriev I.V."/>
            <person name="Stajich J.E."/>
            <person name="Spatafora J.W."/>
        </authorList>
    </citation>
    <scope>NUCLEOTIDE SEQUENCE</scope>
    <source>
        <strain evidence="5">RSA 2281</strain>
    </source>
</reference>
<feature type="transmembrane region" description="Helical" evidence="3">
    <location>
        <begin position="328"/>
        <end position="346"/>
    </location>
</feature>
<evidence type="ECO:0000256" key="2">
    <source>
        <dbReference type="ARBA" id="ARBA00006727"/>
    </source>
</evidence>
<dbReference type="Pfam" id="PF07690">
    <property type="entry name" value="MFS_1"/>
    <property type="match status" value="1"/>
</dbReference>
<reference evidence="5" key="1">
    <citation type="journal article" date="2022" name="IScience">
        <title>Evolution of zygomycete secretomes and the origins of terrestrial fungal ecologies.</title>
        <authorList>
            <person name="Chang Y."/>
            <person name="Wang Y."/>
            <person name="Mondo S."/>
            <person name="Ahrendt S."/>
            <person name="Andreopoulos W."/>
            <person name="Barry K."/>
            <person name="Beard J."/>
            <person name="Benny G.L."/>
            <person name="Blankenship S."/>
            <person name="Bonito G."/>
            <person name="Cuomo C."/>
            <person name="Desiro A."/>
            <person name="Gervers K.A."/>
            <person name="Hundley H."/>
            <person name="Kuo A."/>
            <person name="LaButti K."/>
            <person name="Lang B.F."/>
            <person name="Lipzen A."/>
            <person name="O'Donnell K."/>
            <person name="Pangilinan J."/>
            <person name="Reynolds N."/>
            <person name="Sandor L."/>
            <person name="Smith M.E."/>
            <person name="Tsang A."/>
            <person name="Grigoriev I.V."/>
            <person name="Stajich J.E."/>
            <person name="Spatafora J.W."/>
        </authorList>
    </citation>
    <scope>NUCLEOTIDE SEQUENCE</scope>
    <source>
        <strain evidence="5">RSA 2281</strain>
    </source>
</reference>
<dbReference type="GO" id="GO:0022857">
    <property type="term" value="F:transmembrane transporter activity"/>
    <property type="evidence" value="ECO:0007669"/>
    <property type="project" value="InterPro"/>
</dbReference>
<dbReference type="InterPro" id="IPR050327">
    <property type="entry name" value="Proton-linked_MCT"/>
</dbReference>
<feature type="domain" description="Major facilitator superfamily (MFS) profile" evidence="4">
    <location>
        <begin position="1"/>
        <end position="379"/>
    </location>
</feature>
<feature type="transmembrane region" description="Helical" evidence="3">
    <location>
        <begin position="358"/>
        <end position="378"/>
    </location>
</feature>
<feature type="transmembrane region" description="Helical" evidence="3">
    <location>
        <begin position="291"/>
        <end position="316"/>
    </location>
</feature>
<dbReference type="GO" id="GO:0016020">
    <property type="term" value="C:membrane"/>
    <property type="evidence" value="ECO:0007669"/>
    <property type="project" value="UniProtKB-SubCell"/>
</dbReference>
<comment type="caution">
    <text evidence="5">The sequence shown here is derived from an EMBL/GenBank/DDBJ whole genome shotgun (WGS) entry which is preliminary data.</text>
</comment>
<feature type="transmembrane region" description="Helical" evidence="3">
    <location>
        <begin position="267"/>
        <end position="285"/>
    </location>
</feature>
<evidence type="ECO:0000259" key="4">
    <source>
        <dbReference type="PROSITE" id="PS50850"/>
    </source>
</evidence>
<evidence type="ECO:0000313" key="6">
    <source>
        <dbReference type="Proteomes" id="UP001209540"/>
    </source>
</evidence>
<proteinExistence type="inferred from homology"/>
<sequence length="391" mass="42684">GVLLEYYEREIFGSTNEVTTQLAFVGSLRNIMGSLCMLPANLAYSFVGHKIMLLLSTLLSTLGVLLSGTVTEMWQLYLFYSVFTGCGMCLFHVPLIRIVPNWFDESSRSTAFGIITSTMGVGGLLVPLTMSSIERNLGSVWIFRILAIVVFVTGMIACAIIKDTEPPTTTTSDVSSNEKENVGDKKKQVAMDFTILKMRKVLLWLGAYGTQTFVQGIPLIFLPSYAKYIGLGQEQGTVAISLLLGMSVPGSIIAGIVADRIGNINTLTIYVLMEALTTALIWTFVNNFQTLQLYGAIYGFFFNSMASLGSALAISIVGMERFPSAMSLLLLTSTLCAMGSTVASFIEGKVNQSIQPYLSYKIMAVAGYVVSFIFLLVLRSAFHKKKVFVKV</sequence>
<feature type="non-terminal residue" evidence="5">
    <location>
        <position position="1"/>
    </location>
</feature>
<comment type="similarity">
    <text evidence="2">Belongs to the major facilitator superfamily. Monocarboxylate porter (TC 2.A.1.13) family.</text>
</comment>
<organism evidence="5 6">
    <name type="scientific">Phascolomyces articulosus</name>
    <dbReference type="NCBI Taxonomy" id="60185"/>
    <lineage>
        <taxon>Eukaryota</taxon>
        <taxon>Fungi</taxon>
        <taxon>Fungi incertae sedis</taxon>
        <taxon>Mucoromycota</taxon>
        <taxon>Mucoromycotina</taxon>
        <taxon>Mucoromycetes</taxon>
        <taxon>Mucorales</taxon>
        <taxon>Lichtheimiaceae</taxon>
        <taxon>Phascolomyces</taxon>
    </lineage>
</organism>
<dbReference type="Proteomes" id="UP001209540">
    <property type="component" value="Unassembled WGS sequence"/>
</dbReference>
<feature type="transmembrane region" description="Helical" evidence="3">
    <location>
        <begin position="51"/>
        <end position="71"/>
    </location>
</feature>
<feature type="transmembrane region" description="Helical" evidence="3">
    <location>
        <begin position="238"/>
        <end position="258"/>
    </location>
</feature>